<dbReference type="AlphaFoldDB" id="A0AAE3DDB9"/>
<evidence type="ECO:0000256" key="1">
    <source>
        <dbReference type="ARBA" id="ARBA00022676"/>
    </source>
</evidence>
<dbReference type="Gene3D" id="3.90.550.10">
    <property type="entry name" value="Spore Coat Polysaccharide Biosynthesis Protein SpsA, Chain A"/>
    <property type="match status" value="1"/>
</dbReference>
<reference evidence="4" key="1">
    <citation type="submission" date="2021-10" db="EMBL/GenBank/DDBJ databases">
        <title>Anaerobic single-cell dispensing facilitates the cultivation of human gut bacteria.</title>
        <authorList>
            <person name="Afrizal A."/>
        </authorList>
    </citation>
    <scope>NUCLEOTIDE SEQUENCE</scope>
    <source>
        <strain evidence="4">CLA-AA-H272</strain>
    </source>
</reference>
<dbReference type="GO" id="GO:0016757">
    <property type="term" value="F:glycosyltransferase activity"/>
    <property type="evidence" value="ECO:0007669"/>
    <property type="project" value="UniProtKB-KW"/>
</dbReference>
<dbReference type="PANTHER" id="PTHR22916">
    <property type="entry name" value="GLYCOSYLTRANSFERASE"/>
    <property type="match status" value="1"/>
</dbReference>
<name>A0AAE3DDB9_9FIRM</name>
<feature type="domain" description="Glycosyltransferase 2-like" evidence="3">
    <location>
        <begin position="3"/>
        <end position="161"/>
    </location>
</feature>
<keyword evidence="1" id="KW-0328">Glycosyltransferase</keyword>
<keyword evidence="2" id="KW-0808">Transferase</keyword>
<sequence>MISVIIPIYNAAPYLPEMLQSLLEQTERDLEILLINDGSTDSSADICKAAAQEDVRIRYVFQQNAGVSAARNHALTLAKGEYIAFLDADDRIDPNYFEQLFLACRGVDISVCDISVETRDGKQQAVFSAGNQSFSAPDAMNLLLTRKGINSGPCGKLFRRETIADLKFPPLKAYEDILFVRDAFARAENVTSTSKTAYHYYQNAGSAMAQQKKAPSQDIIFATADLLEYIVQHTELNPMCFYITMSHLYQYVLGLDRNDLLGQQFRHEVRRLYRKHWTDIAFCKAFPWKEKILYLLFTFGLR</sequence>
<dbReference type="SUPFAM" id="SSF53448">
    <property type="entry name" value="Nucleotide-diphospho-sugar transferases"/>
    <property type="match status" value="1"/>
</dbReference>
<dbReference type="CDD" id="cd00761">
    <property type="entry name" value="Glyco_tranf_GTA_type"/>
    <property type="match status" value="1"/>
</dbReference>
<organism evidence="4 5">
    <name type="scientific">Brotocaccenecus cirricatena</name>
    <dbReference type="NCBI Taxonomy" id="3064195"/>
    <lineage>
        <taxon>Bacteria</taxon>
        <taxon>Bacillati</taxon>
        <taxon>Bacillota</taxon>
        <taxon>Clostridia</taxon>
        <taxon>Eubacteriales</taxon>
        <taxon>Oscillospiraceae</taxon>
        <taxon>Brotocaccenecus</taxon>
    </lineage>
</organism>
<comment type="caution">
    <text evidence="4">The sequence shown here is derived from an EMBL/GenBank/DDBJ whole genome shotgun (WGS) entry which is preliminary data.</text>
</comment>
<dbReference type="RefSeq" id="WP_302929050.1">
    <property type="nucleotide sequence ID" value="NZ_JAJEPW010000027.1"/>
</dbReference>
<evidence type="ECO:0000259" key="3">
    <source>
        <dbReference type="Pfam" id="PF00535"/>
    </source>
</evidence>
<dbReference type="EMBL" id="JAJEPW010000027">
    <property type="protein sequence ID" value="MCC2129813.1"/>
    <property type="molecule type" value="Genomic_DNA"/>
</dbReference>
<proteinExistence type="predicted"/>
<protein>
    <submittedName>
        <fullName evidence="4">Glycosyltransferase</fullName>
    </submittedName>
</protein>
<keyword evidence="5" id="KW-1185">Reference proteome</keyword>
<dbReference type="Proteomes" id="UP001199319">
    <property type="component" value="Unassembled WGS sequence"/>
</dbReference>
<dbReference type="Pfam" id="PF00535">
    <property type="entry name" value="Glycos_transf_2"/>
    <property type="match status" value="1"/>
</dbReference>
<gene>
    <name evidence="4" type="ORF">LKD37_09825</name>
</gene>
<accession>A0AAE3DDB9</accession>
<evidence type="ECO:0000313" key="4">
    <source>
        <dbReference type="EMBL" id="MCC2129813.1"/>
    </source>
</evidence>
<dbReference type="InterPro" id="IPR029044">
    <property type="entry name" value="Nucleotide-diphossugar_trans"/>
</dbReference>
<evidence type="ECO:0000256" key="2">
    <source>
        <dbReference type="ARBA" id="ARBA00022679"/>
    </source>
</evidence>
<dbReference type="InterPro" id="IPR001173">
    <property type="entry name" value="Glyco_trans_2-like"/>
</dbReference>
<evidence type="ECO:0000313" key="5">
    <source>
        <dbReference type="Proteomes" id="UP001199319"/>
    </source>
</evidence>
<dbReference type="PANTHER" id="PTHR22916:SF51">
    <property type="entry name" value="GLYCOSYLTRANSFERASE EPSH-RELATED"/>
    <property type="match status" value="1"/>
</dbReference>